<evidence type="ECO:0000313" key="3">
    <source>
        <dbReference type="Proteomes" id="UP000271098"/>
    </source>
</evidence>
<name>A0A3P6R7N2_9BILA</name>
<evidence type="ECO:0000256" key="1">
    <source>
        <dbReference type="SAM" id="MobiDB-lite"/>
    </source>
</evidence>
<organism evidence="2 3">
    <name type="scientific">Gongylonema pulchrum</name>
    <dbReference type="NCBI Taxonomy" id="637853"/>
    <lineage>
        <taxon>Eukaryota</taxon>
        <taxon>Metazoa</taxon>
        <taxon>Ecdysozoa</taxon>
        <taxon>Nematoda</taxon>
        <taxon>Chromadorea</taxon>
        <taxon>Rhabditida</taxon>
        <taxon>Spirurina</taxon>
        <taxon>Spiruromorpha</taxon>
        <taxon>Spiruroidea</taxon>
        <taxon>Gongylonematidae</taxon>
        <taxon>Gongylonema</taxon>
    </lineage>
</organism>
<dbReference type="EMBL" id="UYRT01011934">
    <property type="protein sequence ID" value="VDK51240.1"/>
    <property type="molecule type" value="Genomic_DNA"/>
</dbReference>
<keyword evidence="3" id="KW-1185">Reference proteome</keyword>
<sequence length="72" mass="8576">MATYMEKLRHQLSRLKRFREISFGPYSVARHQSEAHMSWFFRRRSLPSLTDSTPTATTTRTTMHEQPALRYS</sequence>
<protein>
    <submittedName>
        <fullName evidence="2">Uncharacterized protein</fullName>
    </submittedName>
</protein>
<accession>A0A3P6R7N2</accession>
<proteinExistence type="predicted"/>
<feature type="region of interest" description="Disordered" evidence="1">
    <location>
        <begin position="50"/>
        <end position="72"/>
    </location>
</feature>
<reference evidence="2 3" key="1">
    <citation type="submission" date="2018-11" db="EMBL/GenBank/DDBJ databases">
        <authorList>
            <consortium name="Pathogen Informatics"/>
        </authorList>
    </citation>
    <scope>NUCLEOTIDE SEQUENCE [LARGE SCALE GENOMIC DNA]</scope>
</reference>
<evidence type="ECO:0000313" key="2">
    <source>
        <dbReference type="EMBL" id="VDK51240.1"/>
    </source>
</evidence>
<dbReference type="OrthoDB" id="5838632at2759"/>
<dbReference type="AlphaFoldDB" id="A0A3P6R7N2"/>
<feature type="compositionally biased region" description="Low complexity" evidence="1">
    <location>
        <begin position="50"/>
        <end position="61"/>
    </location>
</feature>
<dbReference type="Proteomes" id="UP000271098">
    <property type="component" value="Unassembled WGS sequence"/>
</dbReference>
<gene>
    <name evidence="2" type="ORF">GPUH_LOCUS5546</name>
</gene>